<evidence type="ECO:0000256" key="7">
    <source>
        <dbReference type="ARBA" id="ARBA00047942"/>
    </source>
</evidence>
<dbReference type="GO" id="GO:0008170">
    <property type="term" value="F:N-methyltransferase activity"/>
    <property type="evidence" value="ECO:0007669"/>
    <property type="project" value="InterPro"/>
</dbReference>
<geneLocation type="plasmid" evidence="9">
    <name>pAB_CC</name>
</geneLocation>
<protein>
    <recommendedName>
        <fullName evidence="2">site-specific DNA-methyltransferase (adenine-specific)</fullName>
        <ecNumber evidence="2">2.1.1.72</ecNumber>
    </recommendedName>
</protein>
<dbReference type="EMBL" id="KF889012">
    <property type="protein sequence ID" value="AII26405.1"/>
    <property type="molecule type" value="Genomic_DNA"/>
</dbReference>
<dbReference type="GO" id="GO:0009307">
    <property type="term" value="P:DNA restriction-modification system"/>
    <property type="evidence" value="ECO:0007669"/>
    <property type="project" value="UniProtKB-KW"/>
</dbReference>
<dbReference type="GO" id="GO:0032259">
    <property type="term" value="P:methylation"/>
    <property type="evidence" value="ECO:0007669"/>
    <property type="project" value="UniProtKB-KW"/>
</dbReference>
<dbReference type="PANTHER" id="PTHR42933:SF1">
    <property type="entry name" value="SITE-SPECIFIC DNA-METHYLTRANSFERASE (ADENINE-SPECIFIC)"/>
    <property type="match status" value="1"/>
</dbReference>
<dbReference type="SUPFAM" id="SSF53335">
    <property type="entry name" value="S-adenosyl-L-methionine-dependent methyltransferases"/>
    <property type="match status" value="1"/>
</dbReference>
<dbReference type="GO" id="GO:0003677">
    <property type="term" value="F:DNA binding"/>
    <property type="evidence" value="ECO:0007669"/>
    <property type="project" value="InterPro"/>
</dbReference>
<keyword evidence="9" id="KW-0614">Plasmid</keyword>
<name>A0A076G2M3_ACIBA</name>
<comment type="similarity">
    <text evidence="1">Belongs to the N(4)/N(6)-methyltransferase family.</text>
</comment>
<organism evidence="9">
    <name type="scientific">Acinetobacter baumannii TYTH-1</name>
    <dbReference type="NCBI Taxonomy" id="1100841"/>
    <lineage>
        <taxon>Bacteria</taxon>
        <taxon>Pseudomonadati</taxon>
        <taxon>Pseudomonadota</taxon>
        <taxon>Gammaproteobacteria</taxon>
        <taxon>Moraxellales</taxon>
        <taxon>Moraxellaceae</taxon>
        <taxon>Acinetobacter</taxon>
        <taxon>Acinetobacter calcoaceticus/baumannii complex</taxon>
    </lineage>
</organism>
<evidence type="ECO:0000256" key="1">
    <source>
        <dbReference type="ARBA" id="ARBA00006594"/>
    </source>
</evidence>
<dbReference type="InterPro" id="IPR029063">
    <property type="entry name" value="SAM-dependent_MTases_sf"/>
</dbReference>
<keyword evidence="6" id="KW-0680">Restriction system</keyword>
<dbReference type="InterPro" id="IPR003356">
    <property type="entry name" value="DNA_methylase_A-5"/>
</dbReference>
<dbReference type="Gene3D" id="3.40.50.150">
    <property type="entry name" value="Vaccinia Virus protein VP39"/>
    <property type="match status" value="1"/>
</dbReference>
<dbReference type="GO" id="GO:0009007">
    <property type="term" value="F:site-specific DNA-methyltransferase (adenine-specific) activity"/>
    <property type="evidence" value="ECO:0007669"/>
    <property type="project" value="UniProtKB-EC"/>
</dbReference>
<feature type="domain" description="DNA methylase adenine-specific" evidence="8">
    <location>
        <begin position="114"/>
        <end position="213"/>
    </location>
</feature>
<keyword evidence="3" id="KW-0489">Methyltransferase</keyword>
<dbReference type="InterPro" id="IPR051537">
    <property type="entry name" value="DNA_Adenine_Mtase"/>
</dbReference>
<reference evidence="9" key="1">
    <citation type="submission" date="2013-11" db="EMBL/GenBank/DDBJ databases">
        <authorList>
            <person name="Liu C.-C."/>
            <person name="Tang C.Y."/>
            <person name="Kuo H.-Y."/>
            <person name="Chang K.-C."/>
            <person name="Liou M.-L."/>
        </authorList>
    </citation>
    <scope>NUCLEOTIDE SEQUENCE</scope>
    <source>
        <strain evidence="9">TYTH-1</strain>
        <plasmid evidence="9">pAB_CC</plasmid>
    </source>
</reference>
<dbReference type="AlphaFoldDB" id="A0A076G2M3"/>
<keyword evidence="5" id="KW-0949">S-adenosyl-L-methionine</keyword>
<reference evidence="9" key="2">
    <citation type="journal article" date="2014" name="Genomics">
        <title>Prevalence and mapping of a plasmid encoding a type IV secretion system in Acinetobacter baumannii.</title>
        <authorList>
            <person name="Liu C.C."/>
            <person name="Kuo H.Y."/>
            <person name="Tang C.Y."/>
            <person name="Chang K.C."/>
            <person name="Liou M.L."/>
        </authorList>
    </citation>
    <scope>NUCLEOTIDE SEQUENCE</scope>
    <source>
        <strain evidence="9">TYTH-1</strain>
        <plasmid evidence="9">pAB_CC</plasmid>
    </source>
</reference>
<keyword evidence="4" id="KW-0808">Transferase</keyword>
<dbReference type="PANTHER" id="PTHR42933">
    <property type="entry name" value="SLR6095 PROTEIN"/>
    <property type="match status" value="1"/>
</dbReference>
<dbReference type="PRINTS" id="PR00507">
    <property type="entry name" value="N12N6MTFRASE"/>
</dbReference>
<dbReference type="EC" id="2.1.1.72" evidence="2"/>
<comment type="catalytic activity">
    <reaction evidence="7">
        <text>a 2'-deoxyadenosine in DNA + S-adenosyl-L-methionine = an N(6)-methyl-2'-deoxyadenosine in DNA + S-adenosyl-L-homocysteine + H(+)</text>
        <dbReference type="Rhea" id="RHEA:15197"/>
        <dbReference type="Rhea" id="RHEA-COMP:12418"/>
        <dbReference type="Rhea" id="RHEA-COMP:12419"/>
        <dbReference type="ChEBI" id="CHEBI:15378"/>
        <dbReference type="ChEBI" id="CHEBI:57856"/>
        <dbReference type="ChEBI" id="CHEBI:59789"/>
        <dbReference type="ChEBI" id="CHEBI:90615"/>
        <dbReference type="ChEBI" id="CHEBI:90616"/>
        <dbReference type="EC" id="2.1.1.72"/>
    </reaction>
</comment>
<dbReference type="RefSeq" id="WP_001086346.1">
    <property type="nucleotide sequence ID" value="NZ_KF889012.1"/>
</dbReference>
<evidence type="ECO:0000256" key="6">
    <source>
        <dbReference type="ARBA" id="ARBA00022747"/>
    </source>
</evidence>
<proteinExistence type="inferred from homology"/>
<evidence type="ECO:0000256" key="2">
    <source>
        <dbReference type="ARBA" id="ARBA00011900"/>
    </source>
</evidence>
<evidence type="ECO:0000313" key="9">
    <source>
        <dbReference type="EMBL" id="AII26405.1"/>
    </source>
</evidence>
<evidence type="ECO:0000256" key="3">
    <source>
        <dbReference type="ARBA" id="ARBA00022603"/>
    </source>
</evidence>
<evidence type="ECO:0000256" key="4">
    <source>
        <dbReference type="ARBA" id="ARBA00022679"/>
    </source>
</evidence>
<accession>A0A076G2M3</accession>
<evidence type="ECO:0000259" key="8">
    <source>
        <dbReference type="Pfam" id="PF02384"/>
    </source>
</evidence>
<gene>
    <name evidence="9" type="ORF">M3Q_pABCC2</name>
</gene>
<sequence length="258" mass="29697">MNSKVNIGKTYSVLKSEFIHTLKSIDQSKNIYEIFHDFVFCSAAALRNSIGHRYQNLFNHNIENEYLQRINRYDVSGRLKIKKLFYLLVDLCEAKGEPYDVLGSIYMELEIGNDHIGQYFTPSEVSNLCAQVVMTDLKKQLEEEGVISISDPACGAGSTLLSTVKLCLESKIQVQDHLYIEAADIDRNVALMCYIQLSLWAVPCRIFVGDTLKLKYRECWCSLMYYVKGWDIKLHSQKLKEIVHKAEDYVPNFILIND</sequence>
<evidence type="ECO:0000256" key="5">
    <source>
        <dbReference type="ARBA" id="ARBA00022691"/>
    </source>
</evidence>
<dbReference type="Pfam" id="PF02384">
    <property type="entry name" value="N6_Mtase"/>
    <property type="match status" value="1"/>
</dbReference>